<dbReference type="Proteomes" id="UP000541033">
    <property type="component" value="Unassembled WGS sequence"/>
</dbReference>
<protein>
    <submittedName>
        <fullName evidence="1">Uncharacterized protein</fullName>
    </submittedName>
</protein>
<dbReference type="AlphaFoldDB" id="A0A7X5QYZ1"/>
<gene>
    <name evidence="1" type="ORF">FHX76_000429</name>
</gene>
<organism evidence="1 2">
    <name type="scientific">Lysinibacter cavernae</name>
    <dbReference type="NCBI Taxonomy" id="1640652"/>
    <lineage>
        <taxon>Bacteria</taxon>
        <taxon>Bacillati</taxon>
        <taxon>Actinomycetota</taxon>
        <taxon>Actinomycetes</taxon>
        <taxon>Micrococcales</taxon>
        <taxon>Microbacteriaceae</taxon>
        <taxon>Lysinibacter</taxon>
    </lineage>
</organism>
<sequence>MPPSARGWLIGAAAFVTVTAGILSKVMALPTINDWLSRHTLFGTVPKAVAAADTSWGEGSRG</sequence>
<dbReference type="EMBL" id="JAAMOX010000001">
    <property type="protein sequence ID" value="NIH52561.1"/>
    <property type="molecule type" value="Genomic_DNA"/>
</dbReference>
<reference evidence="1 2" key="1">
    <citation type="submission" date="2020-02" db="EMBL/GenBank/DDBJ databases">
        <title>Sequencing the genomes of 1000 actinobacteria strains.</title>
        <authorList>
            <person name="Klenk H.-P."/>
        </authorList>
    </citation>
    <scope>NUCLEOTIDE SEQUENCE [LARGE SCALE GENOMIC DNA]</scope>
    <source>
        <strain evidence="1 2">DSM 27960</strain>
    </source>
</reference>
<keyword evidence="2" id="KW-1185">Reference proteome</keyword>
<proteinExistence type="predicted"/>
<evidence type="ECO:0000313" key="1">
    <source>
        <dbReference type="EMBL" id="NIH52561.1"/>
    </source>
</evidence>
<comment type="caution">
    <text evidence="1">The sequence shown here is derived from an EMBL/GenBank/DDBJ whole genome shotgun (WGS) entry which is preliminary data.</text>
</comment>
<name>A0A7X5QYZ1_9MICO</name>
<evidence type="ECO:0000313" key="2">
    <source>
        <dbReference type="Proteomes" id="UP000541033"/>
    </source>
</evidence>
<accession>A0A7X5QYZ1</accession>